<dbReference type="Pfam" id="PF05742">
    <property type="entry name" value="TANGO2"/>
    <property type="match status" value="1"/>
</dbReference>
<gene>
    <name evidence="1" type="ORF">HNR39_004480</name>
</gene>
<keyword evidence="2" id="KW-1185">Reference proteome</keyword>
<dbReference type="AlphaFoldDB" id="A0A840S1Q5"/>
<accession>A0A840S1Q5</accession>
<dbReference type="EMBL" id="JACHHQ010000018">
    <property type="protein sequence ID" value="MBB5202611.1"/>
    <property type="molecule type" value="Genomic_DNA"/>
</dbReference>
<evidence type="ECO:0000313" key="1">
    <source>
        <dbReference type="EMBL" id="MBB5202611.1"/>
    </source>
</evidence>
<comment type="caution">
    <text evidence="1">The sequence shown here is derived from an EMBL/GenBank/DDBJ whole genome shotgun (WGS) entry which is preliminary data.</text>
</comment>
<protein>
    <submittedName>
        <fullName evidence="1">Uncharacterized protein</fullName>
    </submittedName>
</protein>
<reference evidence="1 2" key="1">
    <citation type="submission" date="2020-08" db="EMBL/GenBank/DDBJ databases">
        <title>Genomic Encyclopedia of Type Strains, Phase IV (KMG-IV): sequencing the most valuable type-strain genomes for metagenomic binning, comparative biology and taxonomic classification.</title>
        <authorList>
            <person name="Goeker M."/>
        </authorList>
    </citation>
    <scope>NUCLEOTIDE SEQUENCE [LARGE SCALE GENOMIC DNA]</scope>
    <source>
        <strain evidence="1 2">DSM 23240</strain>
    </source>
</reference>
<proteinExistence type="predicted"/>
<evidence type="ECO:0000313" key="2">
    <source>
        <dbReference type="Proteomes" id="UP000571084"/>
    </source>
</evidence>
<dbReference type="Proteomes" id="UP000571084">
    <property type="component" value="Unassembled WGS sequence"/>
</dbReference>
<dbReference type="InterPro" id="IPR008551">
    <property type="entry name" value="TANGO2"/>
</dbReference>
<sequence>MDIMTAGSWLALNERKHTLAFIVNREETPSVTTKKSRGELVLQELSSDNKQWSEEMVRDYPGFILGKASANGLIIHEWNTKRLIKYQLGKGIHGISVRGVGVTHPRLDKHLPLFRHSPLPELNSKSTSQRAWGSWIKLFSNDNNFSSDHSALIWRRDIGGVLWASQSAACIGLGHNESRFDVCNSLSRLEVWDHIPNPFNNIEREN</sequence>
<name>A0A840S1Q5_9BURK</name>
<organism evidence="1 2">
    <name type="scientific">Glaciimonas immobilis</name>
    <dbReference type="NCBI Taxonomy" id="728004"/>
    <lineage>
        <taxon>Bacteria</taxon>
        <taxon>Pseudomonadati</taxon>
        <taxon>Pseudomonadota</taxon>
        <taxon>Betaproteobacteria</taxon>
        <taxon>Burkholderiales</taxon>
        <taxon>Oxalobacteraceae</taxon>
        <taxon>Glaciimonas</taxon>
    </lineage>
</organism>